<dbReference type="Proteomes" id="UP000228758">
    <property type="component" value="Unassembled WGS sequence"/>
</dbReference>
<name>A0A2M9CHX0_9MICO</name>
<evidence type="ECO:0000313" key="1">
    <source>
        <dbReference type="EMBL" id="PJJ71487.1"/>
    </source>
</evidence>
<organism evidence="1 2">
    <name type="scientific">Diaminobutyricimonas aerilata</name>
    <dbReference type="NCBI Taxonomy" id="1162967"/>
    <lineage>
        <taxon>Bacteria</taxon>
        <taxon>Bacillati</taxon>
        <taxon>Actinomycetota</taxon>
        <taxon>Actinomycetes</taxon>
        <taxon>Micrococcales</taxon>
        <taxon>Microbacteriaceae</taxon>
        <taxon>Diaminobutyricimonas</taxon>
    </lineage>
</organism>
<accession>A0A2M9CHX0</accession>
<dbReference type="OrthoDB" id="8449556at2"/>
<dbReference type="EMBL" id="PGFF01000001">
    <property type="protein sequence ID" value="PJJ71487.1"/>
    <property type="molecule type" value="Genomic_DNA"/>
</dbReference>
<dbReference type="AlphaFoldDB" id="A0A2M9CHX0"/>
<proteinExistence type="predicted"/>
<comment type="caution">
    <text evidence="1">The sequence shown here is derived from an EMBL/GenBank/DDBJ whole genome shotgun (WGS) entry which is preliminary data.</text>
</comment>
<dbReference type="RefSeq" id="WP_157802235.1">
    <property type="nucleotide sequence ID" value="NZ_PGFF01000001.1"/>
</dbReference>
<evidence type="ECO:0008006" key="3">
    <source>
        <dbReference type="Google" id="ProtNLM"/>
    </source>
</evidence>
<sequence>MISDREPVDLTGFFHAYARASLTGDAHVIAGAHGPGYVESAPSTVEAWIVDDEYREAVAMRSDGMSRLGVVDVSAEVLETTPAAPHHVLARVAWTLRFDRAGETRESRFEITYLVRLVEYPLILVAMSHEDEDEVMRRDGLL</sequence>
<gene>
    <name evidence="1" type="ORF">CLV46_1036</name>
</gene>
<reference evidence="1 2" key="1">
    <citation type="submission" date="2017-11" db="EMBL/GenBank/DDBJ databases">
        <title>Genomic Encyclopedia of Archaeal and Bacterial Type Strains, Phase II (KMG-II): From Individual Species to Whole Genera.</title>
        <authorList>
            <person name="Goeker M."/>
        </authorList>
    </citation>
    <scope>NUCLEOTIDE SEQUENCE [LARGE SCALE GENOMIC DNA]</scope>
    <source>
        <strain evidence="1 2">DSM 27393</strain>
    </source>
</reference>
<evidence type="ECO:0000313" key="2">
    <source>
        <dbReference type="Proteomes" id="UP000228758"/>
    </source>
</evidence>
<keyword evidence="2" id="KW-1185">Reference proteome</keyword>
<protein>
    <recommendedName>
        <fullName evidence="3">SnoaL-like protein</fullName>
    </recommendedName>
</protein>